<proteinExistence type="predicted"/>
<sequence>MSNNDRITKILNGTIHSVKSVLPMELTISSPSLFQDSVIRSKMSVLIGMTGDVKGRIVIDGSPTTFSTIGEMMYGMQLEGEMLESFTGELGNMIAGNLATNASQNDLIMDITPPTILVGEAKLSGFSKAIRVPITLDSSNNLDVIFMLEG</sequence>
<evidence type="ECO:0000313" key="4">
    <source>
        <dbReference type="Proteomes" id="UP000481043"/>
    </source>
</evidence>
<dbReference type="EMBL" id="JAAIWM010000001">
    <property type="protein sequence ID" value="NEY70523.1"/>
    <property type="molecule type" value="Genomic_DNA"/>
</dbReference>
<gene>
    <name evidence="3" type="ORF">G4D63_02095</name>
</gene>
<feature type="domain" description="Chemotaxis phosphatase CheX-like" evidence="2">
    <location>
        <begin position="44"/>
        <end position="120"/>
    </location>
</feature>
<protein>
    <submittedName>
        <fullName evidence="3">Chemotaxis protein CheX</fullName>
    </submittedName>
</protein>
<keyword evidence="4" id="KW-1185">Reference proteome</keyword>
<dbReference type="SUPFAM" id="SSF103039">
    <property type="entry name" value="CheC-like"/>
    <property type="match status" value="1"/>
</dbReference>
<organism evidence="3 4">
    <name type="scientific">Bacillus mesophilus</name>
    <dbReference type="NCBI Taxonomy" id="1808955"/>
    <lineage>
        <taxon>Bacteria</taxon>
        <taxon>Bacillati</taxon>
        <taxon>Bacillota</taxon>
        <taxon>Bacilli</taxon>
        <taxon>Bacillales</taxon>
        <taxon>Bacillaceae</taxon>
        <taxon>Bacillus</taxon>
    </lineage>
</organism>
<accession>A0A6M0Q306</accession>
<reference evidence="3 4" key="1">
    <citation type="submission" date="2020-02" db="EMBL/GenBank/DDBJ databases">
        <title>Bacillus aquiflavi sp. nov., isolated from yellow water of strong flavor Chinese baijiu in Yibin region of China.</title>
        <authorList>
            <person name="Xie J."/>
        </authorList>
    </citation>
    <scope>NUCLEOTIDE SEQUENCE [LARGE SCALE GENOMIC DNA]</scope>
    <source>
        <strain evidence="3 4">SA4</strain>
    </source>
</reference>
<name>A0A6M0Q306_9BACI</name>
<dbReference type="CDD" id="cd17906">
    <property type="entry name" value="CheX"/>
    <property type="match status" value="1"/>
</dbReference>
<dbReference type="Proteomes" id="UP000481043">
    <property type="component" value="Unassembled WGS sequence"/>
</dbReference>
<comment type="caution">
    <text evidence="3">The sequence shown here is derived from an EMBL/GenBank/DDBJ whole genome shotgun (WGS) entry which is preliminary data.</text>
</comment>
<evidence type="ECO:0000256" key="1">
    <source>
        <dbReference type="ARBA" id="ARBA00022500"/>
    </source>
</evidence>
<evidence type="ECO:0000259" key="2">
    <source>
        <dbReference type="Pfam" id="PF13690"/>
    </source>
</evidence>
<dbReference type="RefSeq" id="WP_163177205.1">
    <property type="nucleotide sequence ID" value="NZ_JAAIWM010000001.1"/>
</dbReference>
<dbReference type="GO" id="GO:0006935">
    <property type="term" value="P:chemotaxis"/>
    <property type="evidence" value="ECO:0007669"/>
    <property type="project" value="UniProtKB-KW"/>
</dbReference>
<dbReference type="Gene3D" id="3.40.1550.10">
    <property type="entry name" value="CheC-like"/>
    <property type="match status" value="1"/>
</dbReference>
<dbReference type="InterPro" id="IPR028051">
    <property type="entry name" value="CheX-like_dom"/>
</dbReference>
<dbReference type="PANTHER" id="PTHR39452">
    <property type="entry name" value="CHEY-P PHOSPHATASE CHEX"/>
    <property type="match status" value="1"/>
</dbReference>
<dbReference type="Pfam" id="PF13690">
    <property type="entry name" value="CheX"/>
    <property type="match status" value="1"/>
</dbReference>
<dbReference type="InterPro" id="IPR038756">
    <property type="entry name" value="CheX-like"/>
</dbReference>
<evidence type="ECO:0000313" key="3">
    <source>
        <dbReference type="EMBL" id="NEY70523.1"/>
    </source>
</evidence>
<keyword evidence="1" id="KW-0145">Chemotaxis</keyword>
<dbReference type="InterPro" id="IPR028976">
    <property type="entry name" value="CheC-like_sf"/>
</dbReference>
<dbReference type="AlphaFoldDB" id="A0A6M0Q306"/>
<dbReference type="PANTHER" id="PTHR39452:SF1">
    <property type="entry name" value="CHEY-P PHOSPHATASE CHEX"/>
    <property type="match status" value="1"/>
</dbReference>